<proteinExistence type="predicted"/>
<feature type="transmembrane region" description="Helical" evidence="1">
    <location>
        <begin position="67"/>
        <end position="84"/>
    </location>
</feature>
<keyword evidence="1" id="KW-1133">Transmembrane helix</keyword>
<dbReference type="EMBL" id="BAABRL010000002">
    <property type="protein sequence ID" value="GAA5494789.1"/>
    <property type="molecule type" value="Genomic_DNA"/>
</dbReference>
<gene>
    <name evidence="2" type="ORF">Rhal01_00953</name>
</gene>
<protein>
    <submittedName>
        <fullName evidence="2">Uncharacterized protein</fullName>
    </submittedName>
</protein>
<accession>A0ABP9UWE9</accession>
<keyword evidence="1" id="KW-0472">Membrane</keyword>
<evidence type="ECO:0000313" key="3">
    <source>
        <dbReference type="Proteomes" id="UP001424741"/>
    </source>
</evidence>
<name>A0ABP9UWE9_9BACT</name>
<sequence length="131" mass="14651">MATHMTNSTNYPDNTYTENRTISSLVAQVTEQETEAKSNSLPKLFVVLSVITLAAFIAYFFSIDPPYISAFSSSILIVTGVLMARKDKKVNTPKKVTHHCGCCNSPLVEETHNSKQFLVCHWCREFGEKNS</sequence>
<evidence type="ECO:0000256" key="1">
    <source>
        <dbReference type="SAM" id="Phobius"/>
    </source>
</evidence>
<feature type="transmembrane region" description="Helical" evidence="1">
    <location>
        <begin position="44"/>
        <end position="61"/>
    </location>
</feature>
<comment type="caution">
    <text evidence="2">The sequence shown here is derived from an EMBL/GenBank/DDBJ whole genome shotgun (WGS) entry which is preliminary data.</text>
</comment>
<organism evidence="2 3">
    <name type="scientific">Rubritalea halochordaticola</name>
    <dbReference type="NCBI Taxonomy" id="714537"/>
    <lineage>
        <taxon>Bacteria</taxon>
        <taxon>Pseudomonadati</taxon>
        <taxon>Verrucomicrobiota</taxon>
        <taxon>Verrucomicrobiia</taxon>
        <taxon>Verrucomicrobiales</taxon>
        <taxon>Rubritaleaceae</taxon>
        <taxon>Rubritalea</taxon>
    </lineage>
</organism>
<keyword evidence="3" id="KW-1185">Reference proteome</keyword>
<keyword evidence="1" id="KW-0812">Transmembrane</keyword>
<evidence type="ECO:0000313" key="2">
    <source>
        <dbReference type="EMBL" id="GAA5494789.1"/>
    </source>
</evidence>
<reference evidence="2 3" key="1">
    <citation type="submission" date="2024-02" db="EMBL/GenBank/DDBJ databases">
        <title>Rubritalea halochordaticola NBRC 107102.</title>
        <authorList>
            <person name="Ichikawa N."/>
            <person name="Katano-Makiyama Y."/>
            <person name="Hidaka K."/>
        </authorList>
    </citation>
    <scope>NUCLEOTIDE SEQUENCE [LARGE SCALE GENOMIC DNA]</scope>
    <source>
        <strain evidence="2 3">NBRC 107102</strain>
    </source>
</reference>
<dbReference type="Proteomes" id="UP001424741">
    <property type="component" value="Unassembled WGS sequence"/>
</dbReference>